<gene>
    <name evidence="1" type="ORF">GCM10010840_36410</name>
</gene>
<accession>A0ABQ2GH84</accession>
<comment type="caution">
    <text evidence="1">The sequence shown here is derived from an EMBL/GenBank/DDBJ whole genome shotgun (WGS) entry which is preliminary data.</text>
</comment>
<dbReference type="Proteomes" id="UP000639973">
    <property type="component" value="Unassembled WGS sequence"/>
</dbReference>
<evidence type="ECO:0000313" key="1">
    <source>
        <dbReference type="EMBL" id="GGL95059.1"/>
    </source>
</evidence>
<evidence type="ECO:0000313" key="2">
    <source>
        <dbReference type="Proteomes" id="UP000639973"/>
    </source>
</evidence>
<reference evidence="2" key="1">
    <citation type="journal article" date="2019" name="Int. J. Syst. Evol. Microbiol.">
        <title>The Global Catalogue of Microorganisms (GCM) 10K type strain sequencing project: providing services to taxonomists for standard genome sequencing and annotation.</title>
        <authorList>
            <consortium name="The Broad Institute Genomics Platform"/>
            <consortium name="The Broad Institute Genome Sequencing Center for Infectious Disease"/>
            <person name="Wu L."/>
            <person name="Ma J."/>
        </authorList>
    </citation>
    <scope>NUCLEOTIDE SEQUENCE [LARGE SCALE GENOMIC DNA]</scope>
    <source>
        <strain evidence="2">JCM 15442</strain>
    </source>
</reference>
<protein>
    <submittedName>
        <fullName evidence="1">Uncharacterized protein</fullName>
    </submittedName>
</protein>
<name>A0ABQ2GH84_9DEIO</name>
<dbReference type="EMBL" id="BMOL01000042">
    <property type="protein sequence ID" value="GGL95059.1"/>
    <property type="molecule type" value="Genomic_DNA"/>
</dbReference>
<proteinExistence type="predicted"/>
<organism evidence="1 2">
    <name type="scientific">Deinococcus aerolatus</name>
    <dbReference type="NCBI Taxonomy" id="522487"/>
    <lineage>
        <taxon>Bacteria</taxon>
        <taxon>Thermotogati</taxon>
        <taxon>Deinococcota</taxon>
        <taxon>Deinococci</taxon>
        <taxon>Deinococcales</taxon>
        <taxon>Deinococcaceae</taxon>
        <taxon>Deinococcus</taxon>
    </lineage>
</organism>
<sequence>MAADVAIGNFLYREVIDPLDDSNRSFIATSAVEGTGGLVWKCGIEGVSVFVYHPDEGYEKGEEYSITYRFDKRETEQMGGWHTGSSNTALFMDSSYINVFTVEALLSKQLVMRPNKPGIGLNVLTFKLDGLISALNELSCIDF</sequence>
<keyword evidence="2" id="KW-1185">Reference proteome</keyword>